<name>A0A7Y9AS10_9ACTN</name>
<evidence type="ECO:0000313" key="1">
    <source>
        <dbReference type="EMBL" id="NYD20942.1"/>
    </source>
</evidence>
<dbReference type="Proteomes" id="UP000521922">
    <property type="component" value="Unassembled WGS sequence"/>
</dbReference>
<comment type="caution">
    <text evidence="1">The sequence shown here is derived from an EMBL/GenBank/DDBJ whole genome shotgun (WGS) entry which is preliminary data.</text>
</comment>
<sequence length="52" mass="5549">MTTRLTIDGLLTAARLEVHDLPGNVGLSAIYVLCPRQEQPQPHDEPAGAVPS</sequence>
<organism evidence="1 2">
    <name type="scientific">Kineococcus aurantiacus</name>
    <dbReference type="NCBI Taxonomy" id="37633"/>
    <lineage>
        <taxon>Bacteria</taxon>
        <taxon>Bacillati</taxon>
        <taxon>Actinomycetota</taxon>
        <taxon>Actinomycetes</taxon>
        <taxon>Kineosporiales</taxon>
        <taxon>Kineosporiaceae</taxon>
        <taxon>Kineococcus</taxon>
    </lineage>
</organism>
<keyword evidence="2" id="KW-1185">Reference proteome</keyword>
<proteinExistence type="predicted"/>
<dbReference type="AlphaFoldDB" id="A0A7Y9AS10"/>
<evidence type="ECO:0000313" key="2">
    <source>
        <dbReference type="Proteomes" id="UP000521922"/>
    </source>
</evidence>
<protein>
    <submittedName>
        <fullName evidence="1">Uncharacterized protein</fullName>
    </submittedName>
</protein>
<gene>
    <name evidence="1" type="ORF">BJ968_000482</name>
</gene>
<reference evidence="1 2" key="1">
    <citation type="submission" date="2020-07" db="EMBL/GenBank/DDBJ databases">
        <title>Sequencing the genomes of 1000 actinobacteria strains.</title>
        <authorList>
            <person name="Klenk H.-P."/>
        </authorList>
    </citation>
    <scope>NUCLEOTIDE SEQUENCE [LARGE SCALE GENOMIC DNA]</scope>
    <source>
        <strain evidence="1 2">DSM 7487</strain>
    </source>
</reference>
<dbReference type="RefSeq" id="WP_179748901.1">
    <property type="nucleotide sequence ID" value="NZ_BAAAGN010000002.1"/>
</dbReference>
<dbReference type="EMBL" id="JACCBB010000001">
    <property type="protein sequence ID" value="NYD20942.1"/>
    <property type="molecule type" value="Genomic_DNA"/>
</dbReference>
<accession>A0A7Y9AS10</accession>